<keyword evidence="3" id="KW-1185">Reference proteome</keyword>
<name>A0AAD6QCD6_9ROSI</name>
<feature type="region of interest" description="Disordered" evidence="1">
    <location>
        <begin position="1"/>
        <end position="89"/>
    </location>
</feature>
<feature type="compositionally biased region" description="Polar residues" evidence="1">
    <location>
        <begin position="48"/>
        <end position="62"/>
    </location>
</feature>
<evidence type="ECO:0000313" key="3">
    <source>
        <dbReference type="Proteomes" id="UP001164929"/>
    </source>
</evidence>
<accession>A0AAD6QCD6</accession>
<evidence type="ECO:0000256" key="1">
    <source>
        <dbReference type="SAM" id="MobiDB-lite"/>
    </source>
</evidence>
<feature type="compositionally biased region" description="Polar residues" evidence="1">
    <location>
        <begin position="80"/>
        <end position="89"/>
    </location>
</feature>
<dbReference type="EMBL" id="JAQIZT010000008">
    <property type="protein sequence ID" value="KAJ6987174.1"/>
    <property type="molecule type" value="Genomic_DNA"/>
</dbReference>
<evidence type="ECO:0000313" key="2">
    <source>
        <dbReference type="EMBL" id="KAJ6987174.1"/>
    </source>
</evidence>
<reference evidence="2" key="1">
    <citation type="journal article" date="2023" name="Mol. Ecol. Resour.">
        <title>Chromosome-level genome assembly of a triploid poplar Populus alba 'Berolinensis'.</title>
        <authorList>
            <person name="Chen S."/>
            <person name="Yu Y."/>
            <person name="Wang X."/>
            <person name="Wang S."/>
            <person name="Zhang T."/>
            <person name="Zhou Y."/>
            <person name="He R."/>
            <person name="Meng N."/>
            <person name="Wang Y."/>
            <person name="Liu W."/>
            <person name="Liu Z."/>
            <person name="Liu J."/>
            <person name="Guo Q."/>
            <person name="Huang H."/>
            <person name="Sederoff R.R."/>
            <person name="Wang G."/>
            <person name="Qu G."/>
            <person name="Chen S."/>
        </authorList>
    </citation>
    <scope>NUCLEOTIDE SEQUENCE</scope>
    <source>
        <strain evidence="2">SC-2020</strain>
    </source>
</reference>
<gene>
    <name evidence="2" type="ORF">NC653_020412</name>
</gene>
<feature type="compositionally biased region" description="Polar residues" evidence="1">
    <location>
        <begin position="133"/>
        <end position="142"/>
    </location>
</feature>
<dbReference type="PANTHER" id="PTHR33738">
    <property type="entry name" value="EMB|CAB82975.1"/>
    <property type="match status" value="1"/>
</dbReference>
<comment type="caution">
    <text evidence="2">The sequence shown here is derived from an EMBL/GenBank/DDBJ whole genome shotgun (WGS) entry which is preliminary data.</text>
</comment>
<sequence>MENNRQVGASSFDHLFGPKDSSSSSSASSGIFGSIFPPPSKVPAGRDSGTTGNHVGNETYVNPDNAARKAKGESGGISGKGQSSVYQNETSEPSYFSSSIYYGGQENYSPRTKNSESQHVFKKDYGKDDPNGNDPNSASRGNWWQGVRPHFMQMQHPSKLRNMTMSSLNVIYGTKKLIQISIRLAQCHMEGQCELLAVLESITAQRHAGFCPIFFTRAQHWLETEEFSSCAADAQGAILKASMSGVVFFPHSPAPST</sequence>
<organism evidence="2 3">
    <name type="scientific">Populus alba x Populus x berolinensis</name>
    <dbReference type="NCBI Taxonomy" id="444605"/>
    <lineage>
        <taxon>Eukaryota</taxon>
        <taxon>Viridiplantae</taxon>
        <taxon>Streptophyta</taxon>
        <taxon>Embryophyta</taxon>
        <taxon>Tracheophyta</taxon>
        <taxon>Spermatophyta</taxon>
        <taxon>Magnoliopsida</taxon>
        <taxon>eudicotyledons</taxon>
        <taxon>Gunneridae</taxon>
        <taxon>Pentapetalae</taxon>
        <taxon>rosids</taxon>
        <taxon>fabids</taxon>
        <taxon>Malpighiales</taxon>
        <taxon>Salicaceae</taxon>
        <taxon>Saliceae</taxon>
        <taxon>Populus</taxon>
    </lineage>
</organism>
<protein>
    <submittedName>
        <fullName evidence="2">Uncharacterized protein</fullName>
    </submittedName>
</protein>
<dbReference type="AlphaFoldDB" id="A0AAD6QCD6"/>
<feature type="compositionally biased region" description="Basic and acidic residues" evidence="1">
    <location>
        <begin position="113"/>
        <end position="130"/>
    </location>
</feature>
<feature type="region of interest" description="Disordered" evidence="1">
    <location>
        <begin position="107"/>
        <end position="143"/>
    </location>
</feature>
<dbReference type="Proteomes" id="UP001164929">
    <property type="component" value="Chromosome 8"/>
</dbReference>
<proteinExistence type="predicted"/>
<feature type="compositionally biased region" description="Low complexity" evidence="1">
    <location>
        <begin position="21"/>
        <end position="35"/>
    </location>
</feature>
<dbReference type="PANTHER" id="PTHR33738:SF21">
    <property type="entry name" value="TPRXL"/>
    <property type="match status" value="1"/>
</dbReference>